<protein>
    <submittedName>
        <fullName evidence="1">DUF692 domain-containing protein</fullName>
    </submittedName>
</protein>
<comment type="caution">
    <text evidence="1">The sequence shown here is derived from an EMBL/GenBank/DDBJ whole genome shotgun (WGS) entry which is preliminary data.</text>
</comment>
<dbReference type="Pfam" id="PF05114">
    <property type="entry name" value="MbnB_TglH_ChrH"/>
    <property type="match status" value="1"/>
</dbReference>
<dbReference type="PANTHER" id="PTHR42194:SF1">
    <property type="entry name" value="UPF0276 PROTEIN HI_1600"/>
    <property type="match status" value="1"/>
</dbReference>
<accession>A0ABU9GFY6</accession>
<dbReference type="SUPFAM" id="SSF51658">
    <property type="entry name" value="Xylose isomerase-like"/>
    <property type="match status" value="1"/>
</dbReference>
<keyword evidence="2" id="KW-1185">Reference proteome</keyword>
<dbReference type="Proteomes" id="UP001378242">
    <property type="component" value="Unassembled WGS sequence"/>
</dbReference>
<dbReference type="NCBIfam" id="NF003818">
    <property type="entry name" value="PRK05409.1"/>
    <property type="match status" value="1"/>
</dbReference>
<name>A0ABU9GFY6_COBMA</name>
<dbReference type="InterPro" id="IPR036237">
    <property type="entry name" value="Xyl_isomerase-like_sf"/>
</dbReference>
<dbReference type="PANTHER" id="PTHR42194">
    <property type="entry name" value="UPF0276 PROTEIN HI_1600"/>
    <property type="match status" value="1"/>
</dbReference>
<dbReference type="InterPro" id="IPR007801">
    <property type="entry name" value="MbnB/TglH/ChrH"/>
</dbReference>
<dbReference type="EMBL" id="JBAKAP010000011">
    <property type="protein sequence ID" value="MEL0617389.1"/>
    <property type="molecule type" value="Genomic_DNA"/>
</dbReference>
<evidence type="ECO:0000313" key="1">
    <source>
        <dbReference type="EMBL" id="MEL0617389.1"/>
    </source>
</evidence>
<gene>
    <name evidence="1" type="ORF">V6243_11150</name>
</gene>
<dbReference type="Gene3D" id="3.20.20.150">
    <property type="entry name" value="Divalent-metal-dependent TIM barrel enzymes"/>
    <property type="match status" value="1"/>
</dbReference>
<evidence type="ECO:0000313" key="2">
    <source>
        <dbReference type="Proteomes" id="UP001378242"/>
    </source>
</evidence>
<reference evidence="1 2" key="1">
    <citation type="submission" date="2024-02" db="EMBL/GenBank/DDBJ databases">
        <title>Bacteria isolated from the canopy kelp, Nereocystis luetkeana.</title>
        <authorList>
            <person name="Pfister C.A."/>
            <person name="Younker I.T."/>
            <person name="Light S.H."/>
        </authorList>
    </citation>
    <scope>NUCLEOTIDE SEQUENCE [LARGE SCALE GENOMIC DNA]</scope>
    <source>
        <strain evidence="1 2">TI.5.07</strain>
    </source>
</reference>
<organism evidence="1 2">
    <name type="scientific">Cobetia marina</name>
    <name type="common">Deleya marina</name>
    <dbReference type="NCBI Taxonomy" id="28258"/>
    <lineage>
        <taxon>Bacteria</taxon>
        <taxon>Pseudomonadati</taxon>
        <taxon>Pseudomonadota</taxon>
        <taxon>Gammaproteobacteria</taxon>
        <taxon>Oceanospirillales</taxon>
        <taxon>Halomonadaceae</taxon>
        <taxon>Cobetia</taxon>
    </lineage>
</organism>
<dbReference type="RefSeq" id="WP_341542499.1">
    <property type="nucleotide sequence ID" value="NZ_JBAKAP010000011.1"/>
</dbReference>
<sequence>MHESSPTSRSPDFGTALPSFDDMATGISLKAQHVRELMSSRPALGFLEIHAENYMGAGGAPHARLDALQEYPLSIHGVGLSLASDRPLEAAHLARLRALCERHPPTSVSEHLAWAGHSGHFYNDLLPVPLTDAMLARVSDNLMRLQDCLGRQVLIENPAHYLRFDAQALGAELIPETNFLTRLVERSGCGLLIDVNNVFVSAHNIGVDPAAWLESIPAAAVGEIHLAGHVVDEREGLLIDNHGAPICEAVWALYAGFIQRVGPRPTLIEWDTQVPALEVLLGQTARAEQILQSALVQQGSRVPQTSGPQVESPR</sequence>
<proteinExistence type="predicted"/>